<evidence type="ECO:0000256" key="2">
    <source>
        <dbReference type="ARBA" id="ARBA00008779"/>
    </source>
</evidence>
<dbReference type="AlphaFoldDB" id="A0A915CQ43"/>
<evidence type="ECO:0000256" key="1">
    <source>
        <dbReference type="ARBA" id="ARBA00001913"/>
    </source>
</evidence>
<evidence type="ECO:0000313" key="6">
    <source>
        <dbReference type="WBParaSite" id="jg10925"/>
    </source>
</evidence>
<dbReference type="Proteomes" id="UP000887574">
    <property type="component" value="Unplaced"/>
</dbReference>
<dbReference type="InterPro" id="IPR017850">
    <property type="entry name" value="Alkaline_phosphatase_core_sf"/>
</dbReference>
<sequence length="105" mass="12181">MQFCCSFKCFLCFIFTITCAASIKSMRPNILLFITDDQDIELGSMEFMPKTLRLMRQRGLEFKHGFVSTPICCPSRSTILSGMYVHNHNVMTNNMNCSGPEWRYF</sequence>
<evidence type="ECO:0000256" key="3">
    <source>
        <dbReference type="SAM" id="SignalP"/>
    </source>
</evidence>
<feature type="domain" description="Sulfatase N-terminal" evidence="4">
    <location>
        <begin position="28"/>
        <end position="96"/>
    </location>
</feature>
<comment type="cofactor">
    <cofactor evidence="1">
        <name>Ca(2+)</name>
        <dbReference type="ChEBI" id="CHEBI:29108"/>
    </cofactor>
</comment>
<comment type="similarity">
    <text evidence="2">Belongs to the sulfatase family.</text>
</comment>
<name>A0A915CQ43_9BILA</name>
<evidence type="ECO:0000313" key="5">
    <source>
        <dbReference type="Proteomes" id="UP000887574"/>
    </source>
</evidence>
<feature type="signal peptide" evidence="3">
    <location>
        <begin position="1"/>
        <end position="20"/>
    </location>
</feature>
<dbReference type="Gene3D" id="3.40.720.10">
    <property type="entry name" value="Alkaline Phosphatase, subunit A"/>
    <property type="match status" value="1"/>
</dbReference>
<evidence type="ECO:0000259" key="4">
    <source>
        <dbReference type="Pfam" id="PF00884"/>
    </source>
</evidence>
<dbReference type="WBParaSite" id="jg10925">
    <property type="protein sequence ID" value="jg10925"/>
    <property type="gene ID" value="jg10925"/>
</dbReference>
<dbReference type="GO" id="GO:0005539">
    <property type="term" value="F:glycosaminoglycan binding"/>
    <property type="evidence" value="ECO:0007669"/>
    <property type="project" value="TreeGrafter"/>
</dbReference>
<dbReference type="SUPFAM" id="SSF53649">
    <property type="entry name" value="Alkaline phosphatase-like"/>
    <property type="match status" value="1"/>
</dbReference>
<protein>
    <submittedName>
        <fullName evidence="6">Sulfatase N-terminal domain-containing protein</fullName>
    </submittedName>
</protein>
<accession>A0A915CQ43</accession>
<dbReference type="InterPro" id="IPR000917">
    <property type="entry name" value="Sulfatase_N"/>
</dbReference>
<keyword evidence="3" id="KW-0732">Signal</keyword>
<reference evidence="6" key="1">
    <citation type="submission" date="2022-11" db="UniProtKB">
        <authorList>
            <consortium name="WormBaseParasite"/>
        </authorList>
    </citation>
    <scope>IDENTIFICATION</scope>
</reference>
<dbReference type="PANTHER" id="PTHR43108:SF16">
    <property type="entry name" value="EXTRACELLULAR SULFATASE SULF-1 HOMOLOG"/>
    <property type="match status" value="1"/>
</dbReference>
<keyword evidence="5" id="KW-1185">Reference proteome</keyword>
<feature type="chain" id="PRO_5037756500" evidence="3">
    <location>
        <begin position="21"/>
        <end position="105"/>
    </location>
</feature>
<dbReference type="Pfam" id="PF00884">
    <property type="entry name" value="Sulfatase"/>
    <property type="match status" value="1"/>
</dbReference>
<dbReference type="PANTHER" id="PTHR43108">
    <property type="entry name" value="N-ACETYLGLUCOSAMINE-6-SULFATASE FAMILY MEMBER"/>
    <property type="match status" value="1"/>
</dbReference>
<organism evidence="5 6">
    <name type="scientific">Ditylenchus dipsaci</name>
    <dbReference type="NCBI Taxonomy" id="166011"/>
    <lineage>
        <taxon>Eukaryota</taxon>
        <taxon>Metazoa</taxon>
        <taxon>Ecdysozoa</taxon>
        <taxon>Nematoda</taxon>
        <taxon>Chromadorea</taxon>
        <taxon>Rhabditida</taxon>
        <taxon>Tylenchina</taxon>
        <taxon>Tylenchomorpha</taxon>
        <taxon>Sphaerularioidea</taxon>
        <taxon>Anguinidae</taxon>
        <taxon>Anguininae</taxon>
        <taxon>Ditylenchus</taxon>
    </lineage>
</organism>
<dbReference type="GO" id="GO:0008449">
    <property type="term" value="F:N-acetylglucosamine-6-sulfatase activity"/>
    <property type="evidence" value="ECO:0007669"/>
    <property type="project" value="TreeGrafter"/>
</dbReference>
<proteinExistence type="inferred from homology"/>